<organism evidence="1">
    <name type="scientific">Pithovirus LCPAC101</name>
    <dbReference type="NCBI Taxonomy" id="2506586"/>
    <lineage>
        <taxon>Viruses</taxon>
        <taxon>Pithoviruses</taxon>
    </lineage>
</organism>
<dbReference type="EMBL" id="MK500449">
    <property type="protein sequence ID" value="QBK89963.1"/>
    <property type="molecule type" value="Genomic_DNA"/>
</dbReference>
<name>A0A481Z2M3_9VIRU</name>
<gene>
    <name evidence="1" type="ORF">LCPAC101_02460</name>
</gene>
<evidence type="ECO:0000313" key="1">
    <source>
        <dbReference type="EMBL" id="QBK89963.1"/>
    </source>
</evidence>
<accession>A0A481Z2M3</accession>
<proteinExistence type="predicted"/>
<reference evidence="1" key="1">
    <citation type="journal article" date="2019" name="MBio">
        <title>Virus Genomes from Deep Sea Sediments Expand the Ocean Megavirome and Support Independent Origins of Viral Gigantism.</title>
        <authorList>
            <person name="Backstrom D."/>
            <person name="Yutin N."/>
            <person name="Jorgensen S.L."/>
            <person name="Dharamshi J."/>
            <person name="Homa F."/>
            <person name="Zaremba-Niedwiedzka K."/>
            <person name="Spang A."/>
            <person name="Wolf Y.I."/>
            <person name="Koonin E.V."/>
            <person name="Ettema T.J."/>
        </authorList>
    </citation>
    <scope>NUCLEOTIDE SEQUENCE</scope>
</reference>
<sequence>MIYIIAMVGSRQQKPLSPAEIHNIMRSRQSGHMYKMEVGAQKIKLKYDKVKCCKEDAKTLFDMGKFARTLDNLVLGVN</sequence>
<protein>
    <submittedName>
        <fullName evidence="1">Uncharacterized protein</fullName>
    </submittedName>
</protein>